<organism evidence="1 2">
    <name type="scientific">Cimex lectularius</name>
    <name type="common">Bed bug</name>
    <name type="synonym">Acanthia lectularia</name>
    <dbReference type="NCBI Taxonomy" id="79782"/>
    <lineage>
        <taxon>Eukaryota</taxon>
        <taxon>Metazoa</taxon>
        <taxon>Ecdysozoa</taxon>
        <taxon>Arthropoda</taxon>
        <taxon>Hexapoda</taxon>
        <taxon>Insecta</taxon>
        <taxon>Pterygota</taxon>
        <taxon>Neoptera</taxon>
        <taxon>Paraneoptera</taxon>
        <taxon>Hemiptera</taxon>
        <taxon>Heteroptera</taxon>
        <taxon>Panheteroptera</taxon>
        <taxon>Cimicomorpha</taxon>
        <taxon>Cimicidae</taxon>
        <taxon>Cimex</taxon>
    </lineage>
</organism>
<keyword evidence="2" id="KW-1185">Reference proteome</keyword>
<proteinExistence type="predicted"/>
<evidence type="ECO:0000313" key="1">
    <source>
        <dbReference type="EnsemblMetazoa" id="XP_014249892.1"/>
    </source>
</evidence>
<dbReference type="RefSeq" id="XP_014249892.1">
    <property type="nucleotide sequence ID" value="XM_014394406.2"/>
</dbReference>
<sequence>MIFSEGLAMKTVVVLVISLCILTDALTISLHPERLLSEIGHIASAASRTGAGGGASGGVGFGGGAGAGSGMGSRAGGNAGGNVGMKFGGRSGAGAGAG</sequence>
<dbReference type="Proteomes" id="UP000494040">
    <property type="component" value="Unassembled WGS sequence"/>
</dbReference>
<reference evidence="1" key="1">
    <citation type="submission" date="2022-01" db="UniProtKB">
        <authorList>
            <consortium name="EnsemblMetazoa"/>
        </authorList>
    </citation>
    <scope>IDENTIFICATION</scope>
</reference>
<dbReference type="GeneID" id="106666886"/>
<dbReference type="AlphaFoldDB" id="A0A8I6RNT0"/>
<protein>
    <submittedName>
        <fullName evidence="1">Uncharacterized protein</fullName>
    </submittedName>
</protein>
<accession>A0A8I6RNT0</accession>
<dbReference type="KEGG" id="clec:106666886"/>
<dbReference type="EnsemblMetazoa" id="XM_014394406.2">
    <property type="protein sequence ID" value="XP_014249892.1"/>
    <property type="gene ID" value="LOC106666886"/>
</dbReference>
<name>A0A8I6RNT0_CIMLE</name>
<evidence type="ECO:0000313" key="2">
    <source>
        <dbReference type="Proteomes" id="UP000494040"/>
    </source>
</evidence>